<evidence type="ECO:0000256" key="1">
    <source>
        <dbReference type="SAM" id="Phobius"/>
    </source>
</evidence>
<keyword evidence="1" id="KW-1133">Transmembrane helix</keyword>
<sequence>MLVHQLPPASSSPSSYLPIYSLKRESNKKDVGSGLGFFWVSGFSQFYLSSPILICLFLSRQESSLIIGNFLQFH</sequence>
<keyword evidence="3" id="KW-1185">Reference proteome</keyword>
<evidence type="ECO:0000313" key="3">
    <source>
        <dbReference type="Proteomes" id="UP001157418"/>
    </source>
</evidence>
<feature type="transmembrane region" description="Helical" evidence="1">
    <location>
        <begin position="36"/>
        <end position="58"/>
    </location>
</feature>
<gene>
    <name evidence="2" type="ORF">LVIROSA_LOCUS19481</name>
</gene>
<reference evidence="2 3" key="1">
    <citation type="submission" date="2022-01" db="EMBL/GenBank/DDBJ databases">
        <authorList>
            <person name="Xiong W."/>
            <person name="Schranz E."/>
        </authorList>
    </citation>
    <scope>NUCLEOTIDE SEQUENCE [LARGE SCALE GENOMIC DNA]</scope>
</reference>
<proteinExistence type="predicted"/>
<dbReference type="EMBL" id="CAKMRJ010003334">
    <property type="protein sequence ID" value="CAH1432859.1"/>
    <property type="molecule type" value="Genomic_DNA"/>
</dbReference>
<keyword evidence="1" id="KW-0812">Transmembrane</keyword>
<evidence type="ECO:0000313" key="2">
    <source>
        <dbReference type="EMBL" id="CAH1432859.1"/>
    </source>
</evidence>
<accession>A0AAU9N8X6</accession>
<dbReference type="AlphaFoldDB" id="A0AAU9N8X6"/>
<organism evidence="2 3">
    <name type="scientific">Lactuca virosa</name>
    <dbReference type="NCBI Taxonomy" id="75947"/>
    <lineage>
        <taxon>Eukaryota</taxon>
        <taxon>Viridiplantae</taxon>
        <taxon>Streptophyta</taxon>
        <taxon>Embryophyta</taxon>
        <taxon>Tracheophyta</taxon>
        <taxon>Spermatophyta</taxon>
        <taxon>Magnoliopsida</taxon>
        <taxon>eudicotyledons</taxon>
        <taxon>Gunneridae</taxon>
        <taxon>Pentapetalae</taxon>
        <taxon>asterids</taxon>
        <taxon>campanulids</taxon>
        <taxon>Asterales</taxon>
        <taxon>Asteraceae</taxon>
        <taxon>Cichorioideae</taxon>
        <taxon>Cichorieae</taxon>
        <taxon>Lactucinae</taxon>
        <taxon>Lactuca</taxon>
    </lineage>
</organism>
<dbReference type="Proteomes" id="UP001157418">
    <property type="component" value="Unassembled WGS sequence"/>
</dbReference>
<name>A0AAU9N8X6_9ASTR</name>
<keyword evidence="1" id="KW-0472">Membrane</keyword>
<comment type="caution">
    <text evidence="2">The sequence shown here is derived from an EMBL/GenBank/DDBJ whole genome shotgun (WGS) entry which is preliminary data.</text>
</comment>
<protein>
    <submittedName>
        <fullName evidence="2">Uncharacterized protein</fullName>
    </submittedName>
</protein>